<dbReference type="CDD" id="cd09021">
    <property type="entry name" value="Aldose_epim_Ec_YphB"/>
    <property type="match status" value="1"/>
</dbReference>
<reference evidence="1 2" key="1">
    <citation type="submission" date="2017-12" db="EMBL/GenBank/DDBJ databases">
        <title>Genome sequence of the active heterotrophic nitrifier-denitrifier, Cupriavidus pauculus UM1.</title>
        <authorList>
            <person name="Putonti C."/>
            <person name="Castignetti D."/>
        </authorList>
    </citation>
    <scope>NUCLEOTIDE SEQUENCE [LARGE SCALE GENOMIC DNA]</scope>
    <source>
        <strain evidence="1 2">UM1</strain>
    </source>
</reference>
<dbReference type="SUPFAM" id="SSF74650">
    <property type="entry name" value="Galactose mutarotase-like"/>
    <property type="match status" value="1"/>
</dbReference>
<dbReference type="Gene3D" id="2.70.98.10">
    <property type="match status" value="1"/>
</dbReference>
<dbReference type="Proteomes" id="UP000234341">
    <property type="component" value="Unassembled WGS sequence"/>
</dbReference>
<dbReference type="InterPro" id="IPR014718">
    <property type="entry name" value="GH-type_carb-bd"/>
</dbReference>
<sequence length="307" mass="33645">MPWLPAGPLHTLHAGTHTLRVAPAAGGRMATFSTTRADGQVIDWLAPLPWPALEQGFDAFQWPKAGSYPLLPFSNRIREGRFRWDGRDVDLPAHPGQAHAMHGFGHARAWTVVEQGSDRIVMGLAHEPAGGDWPWAMHARQTLRLTEAGLEAELTIHNDGETAMPVGGGFHPFFARVPGMRLRFDALHMWPADAGGVATGRTVVGDRERFLRERHLPDADLSVYYSGWKRAATLKRPDGAALTLRAGDGLDHLVLHAPGGCDFVCLEPVSHVADAVNLSVRGWEGTGLRRLIPGDTATWRMQWQVSL</sequence>
<organism evidence="1 2">
    <name type="scientific">Cupriavidus pauculus</name>
    <dbReference type="NCBI Taxonomy" id="82633"/>
    <lineage>
        <taxon>Bacteria</taxon>
        <taxon>Pseudomonadati</taxon>
        <taxon>Pseudomonadota</taxon>
        <taxon>Betaproteobacteria</taxon>
        <taxon>Burkholderiales</taxon>
        <taxon>Burkholderiaceae</taxon>
        <taxon>Cupriavidus</taxon>
    </lineage>
</organism>
<dbReference type="InterPro" id="IPR011013">
    <property type="entry name" value="Gal_mutarotase_sf_dom"/>
</dbReference>
<dbReference type="InterPro" id="IPR008183">
    <property type="entry name" value="Aldose_1/G6P_1-epimerase"/>
</dbReference>
<dbReference type="GO" id="GO:0005975">
    <property type="term" value="P:carbohydrate metabolic process"/>
    <property type="evidence" value="ECO:0007669"/>
    <property type="project" value="InterPro"/>
</dbReference>
<dbReference type="GO" id="GO:0030246">
    <property type="term" value="F:carbohydrate binding"/>
    <property type="evidence" value="ECO:0007669"/>
    <property type="project" value="InterPro"/>
</dbReference>
<dbReference type="Pfam" id="PF01263">
    <property type="entry name" value="Aldose_epim"/>
    <property type="match status" value="1"/>
</dbReference>
<dbReference type="GO" id="GO:0016853">
    <property type="term" value="F:isomerase activity"/>
    <property type="evidence" value="ECO:0007669"/>
    <property type="project" value="InterPro"/>
</dbReference>
<accession>A0A2N5C8Y5</accession>
<dbReference type="AlphaFoldDB" id="A0A2N5C8Y5"/>
<name>A0A2N5C8Y5_9BURK</name>
<comment type="caution">
    <text evidence="1">The sequence shown here is derived from an EMBL/GenBank/DDBJ whole genome shotgun (WGS) entry which is preliminary data.</text>
</comment>
<protein>
    <submittedName>
        <fullName evidence="1">Aldose 1-epimerase</fullName>
    </submittedName>
</protein>
<evidence type="ECO:0000313" key="2">
    <source>
        <dbReference type="Proteomes" id="UP000234341"/>
    </source>
</evidence>
<dbReference type="RefSeq" id="WP_101683307.1">
    <property type="nucleotide sequence ID" value="NZ_PJRP01000010.1"/>
</dbReference>
<proteinExistence type="predicted"/>
<evidence type="ECO:0000313" key="1">
    <source>
        <dbReference type="EMBL" id="PLP98695.1"/>
    </source>
</evidence>
<gene>
    <name evidence="1" type="ORF">CYJ10_20545</name>
</gene>
<dbReference type="EMBL" id="PJRP01000010">
    <property type="protein sequence ID" value="PLP98695.1"/>
    <property type="molecule type" value="Genomic_DNA"/>
</dbReference>
<dbReference type="OrthoDB" id="9808779at2"/>